<evidence type="ECO:0000256" key="6">
    <source>
        <dbReference type="SAM" id="MobiDB-lite"/>
    </source>
</evidence>
<dbReference type="Ensembl" id="ENSAMXT00000054810.1">
    <property type="protein sequence ID" value="ENSAMXP00000028204.1"/>
    <property type="gene ID" value="ENSAMXG00000042601.1"/>
</dbReference>
<evidence type="ECO:0000256" key="1">
    <source>
        <dbReference type="ARBA" id="ARBA00022481"/>
    </source>
</evidence>
<dbReference type="Gene3D" id="1.25.40.90">
    <property type="match status" value="1"/>
</dbReference>
<evidence type="ECO:0000256" key="4">
    <source>
        <dbReference type="ARBA" id="ARBA00062892"/>
    </source>
</evidence>
<feature type="compositionally biased region" description="Pro residues" evidence="6">
    <location>
        <begin position="1096"/>
        <end position="1124"/>
    </location>
</feature>
<dbReference type="SMART" id="SM00582">
    <property type="entry name" value="RPR"/>
    <property type="match status" value="1"/>
</dbReference>
<feature type="region of interest" description="Disordered" evidence="6">
    <location>
        <begin position="567"/>
        <end position="651"/>
    </location>
</feature>
<protein>
    <recommendedName>
        <fullName evidence="5">Regulation of nuclear pre-mRNA domain-containing protein 2</fullName>
    </recommendedName>
</protein>
<dbReference type="FunFam" id="1.25.40.90:FF:000020">
    <property type="entry name" value="regulation of nuclear pre-mRNA domain-containing protein 2 isoform X1"/>
    <property type="match status" value="1"/>
</dbReference>
<dbReference type="GeneTree" id="ENSGT00950000183094"/>
<feature type="compositionally biased region" description="Polar residues" evidence="6">
    <location>
        <begin position="592"/>
        <end position="605"/>
    </location>
</feature>
<dbReference type="InterPro" id="IPR008942">
    <property type="entry name" value="ENTH_VHS"/>
</dbReference>
<feature type="compositionally biased region" description="Basic and acidic residues" evidence="6">
    <location>
        <begin position="1071"/>
        <end position="1095"/>
    </location>
</feature>
<evidence type="ECO:0000256" key="3">
    <source>
        <dbReference type="ARBA" id="ARBA00022990"/>
    </source>
</evidence>
<dbReference type="Bgee" id="ENSAMXG00000042601">
    <property type="expression patterns" value="Expressed in camera-type eye and 14 other cell types or tissues"/>
</dbReference>
<evidence type="ECO:0000259" key="7">
    <source>
        <dbReference type="PROSITE" id="PS51391"/>
    </source>
</evidence>
<dbReference type="Gene3D" id="6.10.250.2560">
    <property type="match status" value="1"/>
</dbReference>
<feature type="compositionally biased region" description="Low complexity" evidence="6">
    <location>
        <begin position="642"/>
        <end position="651"/>
    </location>
</feature>
<reference evidence="9" key="1">
    <citation type="submission" date="2013-03" db="EMBL/GenBank/DDBJ databases">
        <authorList>
            <person name="Jeffery W."/>
            <person name="Warren W."/>
            <person name="Wilson R.K."/>
        </authorList>
    </citation>
    <scope>NUCLEOTIDE SEQUENCE</scope>
    <source>
        <strain evidence="9">female</strain>
    </source>
</reference>
<reference evidence="8" key="3">
    <citation type="submission" date="2025-08" db="UniProtKB">
        <authorList>
            <consortium name="Ensembl"/>
        </authorList>
    </citation>
    <scope>IDENTIFICATION</scope>
</reference>
<comment type="subunit">
    <text evidence="4">Associates with the RNA polymerase II complex.</text>
</comment>
<evidence type="ECO:0000313" key="9">
    <source>
        <dbReference type="Proteomes" id="UP000018467"/>
    </source>
</evidence>
<name>A0A3B1IG27_ASTMX</name>
<dbReference type="SUPFAM" id="SSF48464">
    <property type="entry name" value="ENTH/VHS domain"/>
    <property type="match status" value="1"/>
</dbReference>
<dbReference type="AlphaFoldDB" id="A0A3B1IG27"/>
<feature type="compositionally biased region" description="Pro residues" evidence="6">
    <location>
        <begin position="898"/>
        <end position="913"/>
    </location>
</feature>
<dbReference type="GO" id="GO:0031124">
    <property type="term" value="P:mRNA 3'-end processing"/>
    <property type="evidence" value="ECO:0007669"/>
    <property type="project" value="TreeGrafter"/>
</dbReference>
<feature type="domain" description="CID" evidence="7">
    <location>
        <begin position="15"/>
        <end position="148"/>
    </location>
</feature>
<dbReference type="InParanoid" id="A0A3B1IG27"/>
<proteinExistence type="predicted"/>
<dbReference type="PANTHER" id="PTHR12460:SF40">
    <property type="entry name" value="REGULATION OF NUCLEAR PRE-MRNA DOMAIN-CONTAINING PROTEIN 2"/>
    <property type="match status" value="1"/>
</dbReference>
<feature type="compositionally biased region" description="Basic and acidic residues" evidence="6">
    <location>
        <begin position="920"/>
        <end position="932"/>
    </location>
</feature>
<dbReference type="PROSITE" id="PS51391">
    <property type="entry name" value="CID"/>
    <property type="match status" value="1"/>
</dbReference>
<feature type="region of interest" description="Disordered" evidence="6">
    <location>
        <begin position="677"/>
        <end position="746"/>
    </location>
</feature>
<feature type="region of interest" description="Disordered" evidence="6">
    <location>
        <begin position="295"/>
        <end position="335"/>
    </location>
</feature>
<dbReference type="Pfam" id="PF04818">
    <property type="entry name" value="CID"/>
    <property type="match status" value="1"/>
</dbReference>
<dbReference type="PANTHER" id="PTHR12460">
    <property type="entry name" value="CYCLIN-DEPENDENT KINASE INHIBITOR-RELATED PROTEIN"/>
    <property type="match status" value="1"/>
</dbReference>
<keyword evidence="2" id="KW-0597">Phosphoprotein</keyword>
<feature type="compositionally biased region" description="Low complexity" evidence="6">
    <location>
        <begin position="728"/>
        <end position="745"/>
    </location>
</feature>
<dbReference type="Proteomes" id="UP000018467">
    <property type="component" value="Unassembled WGS sequence"/>
</dbReference>
<feature type="region of interest" description="Disordered" evidence="6">
    <location>
        <begin position="869"/>
        <end position="1163"/>
    </location>
</feature>
<dbReference type="GO" id="GO:0000993">
    <property type="term" value="F:RNA polymerase II complex binding"/>
    <property type="evidence" value="ECO:0007669"/>
    <property type="project" value="TreeGrafter"/>
</dbReference>
<organism evidence="8 9">
    <name type="scientific">Astyanax mexicanus</name>
    <name type="common">Blind cave fish</name>
    <name type="synonym">Astyanax fasciatus mexicanus</name>
    <dbReference type="NCBI Taxonomy" id="7994"/>
    <lineage>
        <taxon>Eukaryota</taxon>
        <taxon>Metazoa</taxon>
        <taxon>Chordata</taxon>
        <taxon>Craniata</taxon>
        <taxon>Vertebrata</taxon>
        <taxon>Euteleostomi</taxon>
        <taxon>Actinopterygii</taxon>
        <taxon>Neopterygii</taxon>
        <taxon>Teleostei</taxon>
        <taxon>Ostariophysi</taxon>
        <taxon>Characiformes</taxon>
        <taxon>Characoidei</taxon>
        <taxon>Acestrorhamphidae</taxon>
        <taxon>Acestrorhamphinae</taxon>
        <taxon>Astyanax</taxon>
    </lineage>
</organism>
<keyword evidence="1" id="KW-0488">Methylation</keyword>
<sequence length="1163" mass="125554">MAAGSGAASGQSRGSAAVLESSLDRRFQGVTNTMESIQGLSTWCIENKKHHSIIVRHWIKRLRKSDSSHRLNLFYLANDVIQNCKRKNAIVYRTTFTDVLPEAVKLINSSKDSQVCKSVDRILSIWEERNVYSEELISQLRGSLIQKDEPPAPVQTVNPKAALRSKIVAEFVPSAFIEQLTKYRKSIDETELKEKQLAAMRVDVCSTTALKKLKDKAGGKRFSKDFEDGSKKLQDFVAYLDGEVKKGPPLMEALENADIFYEMQYKEVKIITKAYQTFANRVLHLKRKLDALKSAVPDPNESPVPSPLEDAPSPTGSESPFHDLPQIGTPDPELDGQAMEEDLIALGDAPSPLSSIGEKDNRDVEDMELSDMEETEGPAIIVEEKVEQPSPVSILSETPAVAVTVPSQPSQAAPVKQVTAPAPAPVQAAVPAPAPAPVQAAVPAPVQAATPTATVTPTTPSLPINLAGVDLSKISSILSTLTNVMKNSGVSPASRSSTTTLNTPSTASSAPKTPTTPAPAAAPAASPLASILSRVDFNPSTLLSALSKTQAQGIGLQGLSSLLNNQTGITTTPSGQGDGPITMDPSPDPTNVLHSQASPKTTVSSAPPPARVSTPQRAELAQSSQSPNIIQTRDLQKEVEPEPVTSVSSSLDSKIDSFLQGNSVLKGLNMGFPSVLPWPKGVDSPSTSTDNLGGTPVRDESGATPTQDEVMDDPVVQPPSYQGGPREAASATSALASSSAPPVTSEMPMATYSDLWKEQNKHGSQFGFRSQNGGQLYDRKDFQISEPSLTQAGTGRHQHVEPLLQSSLANSSQMSNENVNMDRTGSVNQGATAYSITGKARDDAGAGLADGGWYRESYRGGLEQPVAHSEGYGREQFPSEEPRKDLSSSSDFFKALLPPLPPIPQLPPPPTEFLPPVEGASKDSVEHPDPVDKTQPGDMHPYVSPNPVGYEDYDERQSHPFPPKEPLNPHLNMSGPRLRGPAPCMAPPDPRTGHVDYNNRMGVPQRLPHPPNMIQNRPRPPNLRGFPETSSAPQAPSEEPYIEPYNNPVHHNPSSHPFHGEHPLSPQSHDYYPEDRDIPPRHPEHRPAPSLEHRPPAPFPYRGPRPGPFPPQRPLRRPPPPHMPFPGELPFQRGKRHGPPFAGGPRAGGMFYPPKRPFLPPRY</sequence>
<dbReference type="STRING" id="7994.ENSAMXP00000028204"/>
<feature type="compositionally biased region" description="Low complexity" evidence="6">
    <location>
        <begin position="503"/>
        <end position="522"/>
    </location>
</feature>
<reference evidence="8" key="4">
    <citation type="submission" date="2025-09" db="UniProtKB">
        <authorList>
            <consortium name="Ensembl"/>
        </authorList>
    </citation>
    <scope>IDENTIFICATION</scope>
</reference>
<feature type="compositionally biased region" description="Polar residues" evidence="6">
    <location>
        <begin position="487"/>
        <end position="502"/>
    </location>
</feature>
<keyword evidence="9" id="KW-1185">Reference proteome</keyword>
<evidence type="ECO:0000256" key="2">
    <source>
        <dbReference type="ARBA" id="ARBA00022553"/>
    </source>
</evidence>
<accession>A0A3B1IG27</accession>
<dbReference type="InterPro" id="IPR006569">
    <property type="entry name" value="CID_dom"/>
</dbReference>
<feature type="compositionally biased region" description="Pro residues" evidence="6">
    <location>
        <begin position="1154"/>
        <end position="1163"/>
    </location>
</feature>
<evidence type="ECO:0000313" key="8">
    <source>
        <dbReference type="Ensembl" id="ENSAMXP00000028204.1"/>
    </source>
</evidence>
<feature type="region of interest" description="Disordered" evidence="6">
    <location>
        <begin position="487"/>
        <end position="522"/>
    </location>
</feature>
<feature type="compositionally biased region" description="Polar residues" evidence="6">
    <location>
        <begin position="613"/>
        <end position="633"/>
    </location>
</feature>
<keyword evidence="3" id="KW-0007">Acetylation</keyword>
<reference evidence="9" key="2">
    <citation type="journal article" date="2014" name="Nat. Commun.">
        <title>The cavefish genome reveals candidate genes for eye loss.</title>
        <authorList>
            <person name="McGaugh S.E."/>
            <person name="Gross J.B."/>
            <person name="Aken B."/>
            <person name="Blin M."/>
            <person name="Borowsky R."/>
            <person name="Chalopin D."/>
            <person name="Hinaux H."/>
            <person name="Jeffery W.R."/>
            <person name="Keene A."/>
            <person name="Ma L."/>
            <person name="Minx P."/>
            <person name="Murphy D."/>
            <person name="O'Quin K.E."/>
            <person name="Retaux S."/>
            <person name="Rohner N."/>
            <person name="Searle S.M."/>
            <person name="Stahl B.A."/>
            <person name="Tabin C."/>
            <person name="Volff J.N."/>
            <person name="Yoshizawa M."/>
            <person name="Warren W.C."/>
        </authorList>
    </citation>
    <scope>NUCLEOTIDE SEQUENCE [LARGE SCALE GENOMIC DNA]</scope>
    <source>
        <strain evidence="9">female</strain>
    </source>
</reference>
<evidence type="ECO:0000256" key="5">
    <source>
        <dbReference type="ARBA" id="ARBA00067342"/>
    </source>
</evidence>